<organism evidence="6 7">
    <name type="scientific">Subtercola lobariae</name>
    <dbReference type="NCBI Taxonomy" id="1588641"/>
    <lineage>
        <taxon>Bacteria</taxon>
        <taxon>Bacillati</taxon>
        <taxon>Actinomycetota</taxon>
        <taxon>Actinomycetes</taxon>
        <taxon>Micrococcales</taxon>
        <taxon>Microbacteriaceae</taxon>
        <taxon>Subtercola</taxon>
    </lineage>
</organism>
<dbReference type="EMBL" id="BMGP01000001">
    <property type="protein sequence ID" value="GGF13786.1"/>
    <property type="molecule type" value="Genomic_DNA"/>
</dbReference>
<keyword evidence="7" id="KW-1185">Reference proteome</keyword>
<evidence type="ECO:0000256" key="3">
    <source>
        <dbReference type="SAM" id="SignalP"/>
    </source>
</evidence>
<feature type="chain" id="PRO_5038342194" description="Right handed beta helix domain-containing protein" evidence="3">
    <location>
        <begin position="24"/>
        <end position="830"/>
    </location>
</feature>
<dbReference type="InterPro" id="IPR051550">
    <property type="entry name" value="SCF-Subunits/Alg-Epimerases"/>
</dbReference>
<protein>
    <recommendedName>
        <fullName evidence="8">Right handed beta helix domain-containing protein</fullName>
    </recommendedName>
</protein>
<dbReference type="AlphaFoldDB" id="A0A917B130"/>
<evidence type="ECO:0000259" key="5">
    <source>
        <dbReference type="Pfam" id="PF13229"/>
    </source>
</evidence>
<name>A0A917B130_9MICO</name>
<feature type="region of interest" description="Disordered" evidence="2">
    <location>
        <begin position="252"/>
        <end position="296"/>
    </location>
</feature>
<accession>A0A917B130</accession>
<feature type="domain" description="DUF1565" evidence="4">
    <location>
        <begin position="314"/>
        <end position="354"/>
    </location>
</feature>
<dbReference type="SMART" id="SM00710">
    <property type="entry name" value="PbH1"/>
    <property type="match status" value="4"/>
</dbReference>
<evidence type="ECO:0000259" key="4">
    <source>
        <dbReference type="Pfam" id="PF07602"/>
    </source>
</evidence>
<gene>
    <name evidence="6" type="ORF">GCM10011399_04570</name>
</gene>
<feature type="region of interest" description="Disordered" evidence="2">
    <location>
        <begin position="677"/>
        <end position="696"/>
    </location>
</feature>
<feature type="signal peptide" evidence="3">
    <location>
        <begin position="1"/>
        <end position="23"/>
    </location>
</feature>
<feature type="compositionally biased region" description="Pro residues" evidence="2">
    <location>
        <begin position="272"/>
        <end position="286"/>
    </location>
</feature>
<dbReference type="Proteomes" id="UP000598775">
    <property type="component" value="Unassembled WGS sequence"/>
</dbReference>
<feature type="compositionally biased region" description="Low complexity" evidence="2">
    <location>
        <begin position="287"/>
        <end position="296"/>
    </location>
</feature>
<dbReference type="InterPro" id="IPR006626">
    <property type="entry name" value="PbH1"/>
</dbReference>
<dbReference type="InterPro" id="IPR039448">
    <property type="entry name" value="Beta_helix"/>
</dbReference>
<evidence type="ECO:0000256" key="1">
    <source>
        <dbReference type="ARBA" id="ARBA00022737"/>
    </source>
</evidence>
<reference evidence="6 7" key="1">
    <citation type="journal article" date="2014" name="Int. J. Syst. Evol. Microbiol.">
        <title>Complete genome sequence of Corynebacterium casei LMG S-19264T (=DSM 44701T), isolated from a smear-ripened cheese.</title>
        <authorList>
            <consortium name="US DOE Joint Genome Institute (JGI-PGF)"/>
            <person name="Walter F."/>
            <person name="Albersmeier A."/>
            <person name="Kalinowski J."/>
            <person name="Ruckert C."/>
        </authorList>
    </citation>
    <scope>NUCLEOTIDE SEQUENCE [LARGE SCALE GENOMIC DNA]</scope>
    <source>
        <strain evidence="6 7">CGMCC 1.12976</strain>
    </source>
</reference>
<sequence length="830" mass="84694">MLPTPKALLATLAAGLLVTSAIAVIAPAPATAAQTVLVNDTFTRTIASGWGTAPGGAAYTVSPSSAASLSVASNTGVIGGLKPGGSATVTLASESVADVDLTANIQVPAAPVSLFHAFELRRQADGSTYRGRLQVGSTGSTSLAISRVNGAVETGLGRVALPFIATKATTISVEFRVTGGSSGSGAITIGGRAWVAGSSMPDWQSIVTDSSSSRITKAGAAGLWEYASSSNAAAVTSRYDNLVLSANPAPAALAPVSTPTPTPTATTTPTATPTPTPTTTPAPAANPQPAQGATPVGTATYAAPATALYVSPTSGSDTNAGTLAKPFKTVAAAITASKTGQTIVLRAGVYHEAVTIPTNKTLSIQAYPKEAVWFDGSTAVTSWSASGSTWKTSGWSFFGDSSMDGVADNPGFVDPAHPMAARPDQVFIDGTALRQVATAAEVTAGTFAVDAASKSITIGSNPAGHDVRASNLTQAIAVLSPGSTLQGFGVRRYATSYSEKGAVRLGSTSETARDLVIQDNAMIGINVQNNAATLDHLTVQRNGLMGIGVNASYGLVIKNSLVTGNNSEQFKPAPVSGGMKITRSRGVTITNNNTSNNYGSGIWLDESCYNATITKNTSSSNQYTGIQLELGSTAIIADNDLSNEQFAMQIIDSSNVKIFNNTMGGNSKFDVRIEQDERRQAAPGAVGRDPRQPVPDPTVTWLTKNITVANNVFGSGGYWQVYAFDAETHVSADAMALTISGNLFNQRTTTAQPTLVGWGQGDNVTVTRLDTVAAINAKNPAFVNVETSSSLPLSGMTSAIAGAQSGAVPLPADVAAALGQRAGTKKLGHL</sequence>
<evidence type="ECO:0008006" key="8">
    <source>
        <dbReference type="Google" id="ProtNLM"/>
    </source>
</evidence>
<dbReference type="Pfam" id="PF07602">
    <property type="entry name" value="DUF1565"/>
    <property type="match status" value="1"/>
</dbReference>
<dbReference type="PANTHER" id="PTHR22990:SF15">
    <property type="entry name" value="F-BOX ONLY PROTEIN 10"/>
    <property type="match status" value="1"/>
</dbReference>
<proteinExistence type="predicted"/>
<dbReference type="Gene3D" id="2.160.20.10">
    <property type="entry name" value="Single-stranded right-handed beta-helix, Pectin lyase-like"/>
    <property type="match status" value="1"/>
</dbReference>
<dbReference type="InterPro" id="IPR011459">
    <property type="entry name" value="DUF1565"/>
</dbReference>
<dbReference type="InterPro" id="IPR012334">
    <property type="entry name" value="Pectin_lyas_fold"/>
</dbReference>
<evidence type="ECO:0000313" key="7">
    <source>
        <dbReference type="Proteomes" id="UP000598775"/>
    </source>
</evidence>
<keyword evidence="1" id="KW-0677">Repeat</keyword>
<feature type="compositionally biased region" description="Low complexity" evidence="2">
    <location>
        <begin position="252"/>
        <end position="271"/>
    </location>
</feature>
<evidence type="ECO:0000256" key="2">
    <source>
        <dbReference type="SAM" id="MobiDB-lite"/>
    </source>
</evidence>
<dbReference type="SUPFAM" id="SSF51126">
    <property type="entry name" value="Pectin lyase-like"/>
    <property type="match status" value="1"/>
</dbReference>
<keyword evidence="3" id="KW-0732">Signal</keyword>
<dbReference type="PANTHER" id="PTHR22990">
    <property type="entry name" value="F-BOX ONLY PROTEIN"/>
    <property type="match status" value="1"/>
</dbReference>
<evidence type="ECO:0000313" key="6">
    <source>
        <dbReference type="EMBL" id="GGF13786.1"/>
    </source>
</evidence>
<dbReference type="InterPro" id="IPR011050">
    <property type="entry name" value="Pectin_lyase_fold/virulence"/>
</dbReference>
<dbReference type="Pfam" id="PF13229">
    <property type="entry name" value="Beta_helix"/>
    <property type="match status" value="1"/>
</dbReference>
<comment type="caution">
    <text evidence="6">The sequence shown here is derived from an EMBL/GenBank/DDBJ whole genome shotgun (WGS) entry which is preliminary data.</text>
</comment>
<feature type="domain" description="Right handed beta helix" evidence="5">
    <location>
        <begin position="502"/>
        <end position="662"/>
    </location>
</feature>